<proteinExistence type="predicted"/>
<dbReference type="SUPFAM" id="SSF51182">
    <property type="entry name" value="RmlC-like cupins"/>
    <property type="match status" value="1"/>
</dbReference>
<dbReference type="AlphaFoldDB" id="A0A382VGX6"/>
<evidence type="ECO:0000313" key="1">
    <source>
        <dbReference type="EMBL" id="SVD45285.1"/>
    </source>
</evidence>
<sequence>NELNKRGHIVTSWKGIGGITLPTEAIATMYKIGLPENPEAPTVFKMNFPPGCTIESHTHACDYSEIVLEGSQMIGRTWLYPGDLRIGLANRGYGPLVAGPEGATVLVIFADSNWEGIPLGKGTGDTLGTTEITDRFEV</sequence>
<dbReference type="InterPro" id="IPR014710">
    <property type="entry name" value="RmlC-like_jellyroll"/>
</dbReference>
<dbReference type="InterPro" id="IPR011051">
    <property type="entry name" value="RmlC_Cupin_sf"/>
</dbReference>
<dbReference type="Gene3D" id="2.60.120.10">
    <property type="entry name" value="Jelly Rolls"/>
    <property type="match status" value="1"/>
</dbReference>
<gene>
    <name evidence="1" type="ORF">METZ01_LOCUS398139</name>
</gene>
<feature type="non-terminal residue" evidence="1">
    <location>
        <position position="1"/>
    </location>
</feature>
<reference evidence="1" key="1">
    <citation type="submission" date="2018-05" db="EMBL/GenBank/DDBJ databases">
        <authorList>
            <person name="Lanie J.A."/>
            <person name="Ng W.-L."/>
            <person name="Kazmierczak K.M."/>
            <person name="Andrzejewski T.M."/>
            <person name="Davidsen T.M."/>
            <person name="Wayne K.J."/>
            <person name="Tettelin H."/>
            <person name="Glass J.I."/>
            <person name="Rusch D."/>
            <person name="Podicherti R."/>
            <person name="Tsui H.-C.T."/>
            <person name="Winkler M.E."/>
        </authorList>
    </citation>
    <scope>NUCLEOTIDE SEQUENCE</scope>
</reference>
<protein>
    <recommendedName>
        <fullName evidence="2">ChrR-like cupin domain-containing protein</fullName>
    </recommendedName>
</protein>
<name>A0A382VGX6_9ZZZZ</name>
<accession>A0A382VGX6</accession>
<organism evidence="1">
    <name type="scientific">marine metagenome</name>
    <dbReference type="NCBI Taxonomy" id="408172"/>
    <lineage>
        <taxon>unclassified sequences</taxon>
        <taxon>metagenomes</taxon>
        <taxon>ecological metagenomes</taxon>
    </lineage>
</organism>
<evidence type="ECO:0008006" key="2">
    <source>
        <dbReference type="Google" id="ProtNLM"/>
    </source>
</evidence>
<dbReference type="EMBL" id="UINC01151588">
    <property type="protein sequence ID" value="SVD45285.1"/>
    <property type="molecule type" value="Genomic_DNA"/>
</dbReference>